<dbReference type="Pfam" id="PF13416">
    <property type="entry name" value="SBP_bac_8"/>
    <property type="match status" value="1"/>
</dbReference>
<dbReference type="Proteomes" id="UP000542210">
    <property type="component" value="Unassembled WGS sequence"/>
</dbReference>
<organism evidence="4 5">
    <name type="scientific">Sphaerisporangium siamense</name>
    <dbReference type="NCBI Taxonomy" id="795645"/>
    <lineage>
        <taxon>Bacteria</taxon>
        <taxon>Bacillati</taxon>
        <taxon>Actinomycetota</taxon>
        <taxon>Actinomycetes</taxon>
        <taxon>Streptosporangiales</taxon>
        <taxon>Streptosporangiaceae</taxon>
        <taxon>Sphaerisporangium</taxon>
    </lineage>
</organism>
<dbReference type="AlphaFoldDB" id="A0A7W7DEV9"/>
<dbReference type="RefSeq" id="WP_184887236.1">
    <property type="nucleotide sequence ID" value="NZ_BOOV01000020.1"/>
</dbReference>
<evidence type="ECO:0000313" key="5">
    <source>
        <dbReference type="Proteomes" id="UP000542210"/>
    </source>
</evidence>
<gene>
    <name evidence="4" type="ORF">BJ982_007026</name>
</gene>
<keyword evidence="1 3" id="KW-0732">Signal</keyword>
<evidence type="ECO:0000256" key="1">
    <source>
        <dbReference type="ARBA" id="ARBA00022729"/>
    </source>
</evidence>
<proteinExistence type="predicted"/>
<protein>
    <submittedName>
        <fullName evidence="4">Putative spermidine/putrescine transport system substrate-binding protein</fullName>
    </submittedName>
</protein>
<comment type="caution">
    <text evidence="4">The sequence shown here is derived from an EMBL/GenBank/DDBJ whole genome shotgun (WGS) entry which is preliminary data.</text>
</comment>
<evidence type="ECO:0000313" key="4">
    <source>
        <dbReference type="EMBL" id="MBB4705482.1"/>
    </source>
</evidence>
<dbReference type="SUPFAM" id="SSF53850">
    <property type="entry name" value="Periplasmic binding protein-like II"/>
    <property type="match status" value="1"/>
</dbReference>
<dbReference type="Gene3D" id="3.40.190.10">
    <property type="entry name" value="Periplasmic binding protein-like II"/>
    <property type="match status" value="2"/>
</dbReference>
<feature type="region of interest" description="Disordered" evidence="2">
    <location>
        <begin position="29"/>
        <end position="69"/>
    </location>
</feature>
<dbReference type="PANTHER" id="PTHR30222:SF18">
    <property type="entry name" value="BIFUNCTIONAL POLYHYDROXYBUTYRATE SYNTHASE _ ABC TRANSPORTER PERIPLASMIC BINDING PROTEIN-RELATED"/>
    <property type="match status" value="1"/>
</dbReference>
<feature type="compositionally biased region" description="Low complexity" evidence="2">
    <location>
        <begin position="48"/>
        <end position="66"/>
    </location>
</feature>
<reference evidence="4 5" key="1">
    <citation type="submission" date="2020-08" db="EMBL/GenBank/DDBJ databases">
        <title>Sequencing the genomes of 1000 actinobacteria strains.</title>
        <authorList>
            <person name="Klenk H.-P."/>
        </authorList>
    </citation>
    <scope>NUCLEOTIDE SEQUENCE [LARGE SCALE GENOMIC DNA]</scope>
    <source>
        <strain evidence="4 5">DSM 45784</strain>
    </source>
</reference>
<accession>A0A7W7DEV9</accession>
<feature type="signal peptide" evidence="3">
    <location>
        <begin position="1"/>
        <end position="20"/>
    </location>
</feature>
<name>A0A7W7DEV9_9ACTN</name>
<evidence type="ECO:0000256" key="3">
    <source>
        <dbReference type="SAM" id="SignalP"/>
    </source>
</evidence>
<feature type="chain" id="PRO_5038949623" evidence="3">
    <location>
        <begin position="21"/>
        <end position="424"/>
    </location>
</feature>
<dbReference type="InterPro" id="IPR006059">
    <property type="entry name" value="SBP"/>
</dbReference>
<keyword evidence="5" id="KW-1185">Reference proteome</keyword>
<dbReference type="EMBL" id="JACHND010000001">
    <property type="protein sequence ID" value="MBB4705482.1"/>
    <property type="molecule type" value="Genomic_DNA"/>
</dbReference>
<dbReference type="PANTHER" id="PTHR30222">
    <property type="entry name" value="SPERMIDINE/PUTRESCINE-BINDING PERIPLASMIC PROTEIN"/>
    <property type="match status" value="1"/>
</dbReference>
<evidence type="ECO:0000256" key="2">
    <source>
        <dbReference type="SAM" id="MobiDB-lite"/>
    </source>
</evidence>
<sequence>MRRRRSAGAASLAAAAALLAACGAGTGAQEQRAQVVPARATPRPPSATPSVTPSSSASPSPSRTAPGRGEGALTVVAYRGYAEYGGSDSSVNWVGEFERNTGCRVTLRSMQGADDLDKLVSEGGFDVVAAPPQVAGRLIAEKKAAALTTSLIPRYHQIPEWLRTQPAIASGGRVYGVPYLWGYYQTFYDASRSPHPKADALYSGAVPAVLRDGPLSIADAALRLKRSKPSLGVKNPFQLTRQQFDAALALLGEHAAGGRSYWRNPVEAVQALTGGEARVVRALPYTGYVARAAGRPVKALDERGPTTGWVDSWMISAQAAAPNCAYRWIDWTISGKPQQQAAAWNGLAPANPRGCTWDPGDDAAKEARAALAARICDAYHVDGDRPRDVGFAVRPSKDCGGRDGECTDYAEWAVAWQRLVRPTG</sequence>
<dbReference type="PROSITE" id="PS51257">
    <property type="entry name" value="PROKAR_LIPOPROTEIN"/>
    <property type="match status" value="1"/>
</dbReference>